<dbReference type="Proteomes" id="UP000199516">
    <property type="component" value="Unassembled WGS sequence"/>
</dbReference>
<dbReference type="InterPro" id="IPR011006">
    <property type="entry name" value="CheY-like_superfamily"/>
</dbReference>
<comment type="domain">
    <text evidence="3">Contains a C-terminal catalytic domain, and an N-terminal region which modulates catalytic activity.</text>
</comment>
<dbReference type="PANTHER" id="PTHR42872">
    <property type="entry name" value="PROTEIN-GLUTAMATE METHYLESTERASE/PROTEIN-GLUTAMINE GLUTAMINASE"/>
    <property type="match status" value="1"/>
</dbReference>
<dbReference type="Gene3D" id="3.40.50.180">
    <property type="entry name" value="Methylesterase CheB, C-terminal domain"/>
    <property type="match status" value="1"/>
</dbReference>
<keyword evidence="3" id="KW-0963">Cytoplasm</keyword>
<evidence type="ECO:0000259" key="7">
    <source>
        <dbReference type="PROSITE" id="PS50122"/>
    </source>
</evidence>
<comment type="function">
    <text evidence="3">Involved in chemotaxis. Part of a chemotaxis signal transduction system that modulates chemotaxis in response to various stimuli. Catalyzes the demethylation of specific methylglutamate residues introduced into the chemoreceptors (methyl-accepting chemotaxis proteins or MCP) by CheR. Also mediates the irreversible deamidation of specific glutamine residues to glutamic acid.</text>
</comment>
<dbReference type="HAMAP" id="MF_00099">
    <property type="entry name" value="CheB_chemtxs"/>
    <property type="match status" value="1"/>
</dbReference>
<organism evidence="8 9">
    <name type="scientific">Alteribacillus iranensis</name>
    <dbReference type="NCBI Taxonomy" id="930128"/>
    <lineage>
        <taxon>Bacteria</taxon>
        <taxon>Bacillati</taxon>
        <taxon>Bacillota</taxon>
        <taxon>Bacilli</taxon>
        <taxon>Bacillales</taxon>
        <taxon>Bacillaceae</taxon>
        <taxon>Alteribacillus</taxon>
    </lineage>
</organism>
<dbReference type="InterPro" id="IPR001789">
    <property type="entry name" value="Sig_transdc_resp-reg_receiver"/>
</dbReference>
<protein>
    <recommendedName>
        <fullName evidence="3">Protein-glutamate methylesterase/protein-glutamine glutaminase</fullName>
        <ecNumber evidence="3">3.1.1.61</ecNumber>
        <ecNumber evidence="3">3.5.1.44</ecNumber>
    </recommendedName>
</protein>
<dbReference type="GO" id="GO:0050568">
    <property type="term" value="F:protein-glutamine glutaminase activity"/>
    <property type="evidence" value="ECO:0007669"/>
    <property type="project" value="UniProtKB-UniRule"/>
</dbReference>
<feature type="modified residue" description="4-aspartylphosphate" evidence="3 5">
    <location>
        <position position="54"/>
    </location>
</feature>
<name>A0A1I2A3L9_9BACI</name>
<dbReference type="SMART" id="SM00448">
    <property type="entry name" value="REC"/>
    <property type="match status" value="1"/>
</dbReference>
<evidence type="ECO:0000256" key="4">
    <source>
        <dbReference type="PROSITE-ProRule" id="PRU00050"/>
    </source>
</evidence>
<evidence type="ECO:0000256" key="1">
    <source>
        <dbReference type="ARBA" id="ARBA00022801"/>
    </source>
</evidence>
<dbReference type="CDD" id="cd16432">
    <property type="entry name" value="CheB_Rec"/>
    <property type="match status" value="1"/>
</dbReference>
<dbReference type="NCBIfam" id="NF001965">
    <property type="entry name" value="PRK00742.1"/>
    <property type="match status" value="1"/>
</dbReference>
<comment type="catalytic activity">
    <reaction evidence="2 3">
        <text>[protein]-L-glutamate 5-O-methyl ester + H2O = L-glutamyl-[protein] + methanol + H(+)</text>
        <dbReference type="Rhea" id="RHEA:23236"/>
        <dbReference type="Rhea" id="RHEA-COMP:10208"/>
        <dbReference type="Rhea" id="RHEA-COMP:10311"/>
        <dbReference type="ChEBI" id="CHEBI:15377"/>
        <dbReference type="ChEBI" id="CHEBI:15378"/>
        <dbReference type="ChEBI" id="CHEBI:17790"/>
        <dbReference type="ChEBI" id="CHEBI:29973"/>
        <dbReference type="ChEBI" id="CHEBI:82795"/>
        <dbReference type="EC" id="3.1.1.61"/>
    </reaction>
</comment>
<feature type="domain" description="Response regulatory" evidence="6">
    <location>
        <begin position="3"/>
        <end position="120"/>
    </location>
</feature>
<dbReference type="Gene3D" id="3.40.50.2300">
    <property type="match status" value="1"/>
</dbReference>
<sequence>MIRVLVVDDSAFMRKLISDFINDTPGMTAAATARNGKEAIETLKKGNFDVVTLDVEMPVMDGIHALRVIMKEHPTPVVMVSSLTREGASKTMEALHAGAVDIILKPSGAISLDLHKVKEEMISKIKMAAGVSIQKQFRSMSGNDRHRKDFKLKRYVNPKKVLAIGTSTGGPKALQHIIPRIDDRLQAPIFVAQHMPPNFTYSLAERLNKESRIFVKEAVDGELAIKGTAYIAPGGKQMEVQSVGDELYIKVSSPKKHHVHSPSVDLLLSSLADITGYVMVGLILTGMGRDGADGLRQLKENKDSIAVIESENSAIVYGMPKAAKEKVDIDYIYSLEEIPHFLNEMFTSPSA</sequence>
<keyword evidence="1 3" id="KW-0378">Hydrolase</keyword>
<feature type="active site" evidence="3 4">
    <location>
        <position position="290"/>
    </location>
</feature>
<dbReference type="PROSITE" id="PS50122">
    <property type="entry name" value="CHEB"/>
    <property type="match status" value="1"/>
</dbReference>
<gene>
    <name evidence="3" type="primary">cheB</name>
    <name evidence="8" type="ORF">SAMN05192532_101644</name>
</gene>
<accession>A0A1I2A3L9</accession>
<dbReference type="InterPro" id="IPR008248">
    <property type="entry name" value="CheB-like"/>
</dbReference>
<dbReference type="PROSITE" id="PS50110">
    <property type="entry name" value="RESPONSE_REGULATORY"/>
    <property type="match status" value="1"/>
</dbReference>
<dbReference type="EMBL" id="FONT01000001">
    <property type="protein sequence ID" value="SFE38635.1"/>
    <property type="molecule type" value="Genomic_DNA"/>
</dbReference>
<keyword evidence="3 5" id="KW-0597">Phosphoprotein</keyword>
<dbReference type="GO" id="GO:0006935">
    <property type="term" value="P:chemotaxis"/>
    <property type="evidence" value="ECO:0007669"/>
    <property type="project" value="UniProtKB-UniRule"/>
</dbReference>
<comment type="catalytic activity">
    <reaction evidence="3">
        <text>L-glutaminyl-[protein] + H2O = L-glutamyl-[protein] + NH4(+)</text>
        <dbReference type="Rhea" id="RHEA:16441"/>
        <dbReference type="Rhea" id="RHEA-COMP:10207"/>
        <dbReference type="Rhea" id="RHEA-COMP:10208"/>
        <dbReference type="ChEBI" id="CHEBI:15377"/>
        <dbReference type="ChEBI" id="CHEBI:28938"/>
        <dbReference type="ChEBI" id="CHEBI:29973"/>
        <dbReference type="ChEBI" id="CHEBI:30011"/>
        <dbReference type="EC" id="3.5.1.44"/>
    </reaction>
</comment>
<keyword evidence="9" id="KW-1185">Reference proteome</keyword>
<feature type="active site" evidence="3 4">
    <location>
        <position position="167"/>
    </location>
</feature>
<dbReference type="SUPFAM" id="SSF52738">
    <property type="entry name" value="Methylesterase CheB, C-terminal domain"/>
    <property type="match status" value="1"/>
</dbReference>
<dbReference type="AlphaFoldDB" id="A0A1I2A3L9"/>
<dbReference type="InterPro" id="IPR035909">
    <property type="entry name" value="CheB_C"/>
</dbReference>
<dbReference type="RefSeq" id="WP_245757783.1">
    <property type="nucleotide sequence ID" value="NZ_FONT01000001.1"/>
</dbReference>
<dbReference type="Pfam" id="PF01339">
    <property type="entry name" value="CheB_methylest"/>
    <property type="match status" value="1"/>
</dbReference>
<dbReference type="PANTHER" id="PTHR42872:SF3">
    <property type="entry name" value="PROTEIN-GLUTAMATE METHYLESTERASE_PROTEIN-GLUTAMINE GLUTAMINASE 1"/>
    <property type="match status" value="1"/>
</dbReference>
<dbReference type="GO" id="GO:0008984">
    <property type="term" value="F:protein-glutamate methylesterase activity"/>
    <property type="evidence" value="ECO:0007669"/>
    <property type="project" value="UniProtKB-UniRule"/>
</dbReference>
<evidence type="ECO:0000256" key="5">
    <source>
        <dbReference type="PROSITE-ProRule" id="PRU00169"/>
    </source>
</evidence>
<evidence type="ECO:0000313" key="8">
    <source>
        <dbReference type="EMBL" id="SFE38635.1"/>
    </source>
</evidence>
<evidence type="ECO:0000259" key="6">
    <source>
        <dbReference type="PROSITE" id="PS50110"/>
    </source>
</evidence>
<feature type="active site" evidence="3 4">
    <location>
        <position position="194"/>
    </location>
</feature>
<dbReference type="SUPFAM" id="SSF52172">
    <property type="entry name" value="CheY-like"/>
    <property type="match status" value="1"/>
</dbReference>
<feature type="domain" description="CheB-type methylesterase" evidence="7">
    <location>
        <begin position="155"/>
        <end position="338"/>
    </location>
</feature>
<evidence type="ECO:0000313" key="9">
    <source>
        <dbReference type="Proteomes" id="UP000199516"/>
    </source>
</evidence>
<dbReference type="InterPro" id="IPR000673">
    <property type="entry name" value="Sig_transdc_resp-reg_Me-estase"/>
</dbReference>
<dbReference type="PIRSF" id="PIRSF000876">
    <property type="entry name" value="RR_chemtxs_CheB"/>
    <property type="match status" value="1"/>
</dbReference>
<keyword evidence="3 4" id="KW-0145">Chemotaxis</keyword>
<reference evidence="8 9" key="1">
    <citation type="submission" date="2016-10" db="EMBL/GenBank/DDBJ databases">
        <authorList>
            <person name="de Groot N.N."/>
        </authorList>
    </citation>
    <scope>NUCLEOTIDE SEQUENCE [LARGE SCALE GENOMIC DNA]</scope>
    <source>
        <strain evidence="8 9">DSM 23995</strain>
    </source>
</reference>
<dbReference type="GO" id="GO:0005737">
    <property type="term" value="C:cytoplasm"/>
    <property type="evidence" value="ECO:0007669"/>
    <property type="project" value="UniProtKB-SubCell"/>
</dbReference>
<dbReference type="STRING" id="930128.SAMN05192532_101644"/>
<comment type="subcellular location">
    <subcellularLocation>
        <location evidence="3">Cytoplasm</location>
    </subcellularLocation>
</comment>
<dbReference type="GO" id="GO:0000156">
    <property type="term" value="F:phosphorelay response regulator activity"/>
    <property type="evidence" value="ECO:0007669"/>
    <property type="project" value="InterPro"/>
</dbReference>
<evidence type="ECO:0000256" key="3">
    <source>
        <dbReference type="HAMAP-Rule" id="MF_00099"/>
    </source>
</evidence>
<comment type="PTM">
    <text evidence="3">Phosphorylated by CheA. Phosphorylation of the N-terminal regulatory domain activates the methylesterase activity.</text>
</comment>
<dbReference type="EC" id="3.1.1.61" evidence="3"/>
<proteinExistence type="inferred from homology"/>
<evidence type="ECO:0000256" key="2">
    <source>
        <dbReference type="ARBA" id="ARBA00048267"/>
    </source>
</evidence>
<dbReference type="EC" id="3.5.1.44" evidence="3"/>
<dbReference type="Pfam" id="PF00072">
    <property type="entry name" value="Response_reg"/>
    <property type="match status" value="1"/>
</dbReference>
<dbReference type="CDD" id="cd17541">
    <property type="entry name" value="REC_CheB-like"/>
    <property type="match status" value="1"/>
</dbReference>
<comment type="similarity">
    <text evidence="3">Belongs to the CheB family.</text>
</comment>